<gene>
    <name evidence="7" type="ORF">KC685_02535</name>
</gene>
<dbReference type="InterPro" id="IPR050644">
    <property type="entry name" value="PG_Glycine_Bridge_Synth"/>
</dbReference>
<accession>A0A955KWM2</accession>
<evidence type="ECO:0000256" key="6">
    <source>
        <dbReference type="ARBA" id="ARBA00023316"/>
    </source>
</evidence>
<keyword evidence="4" id="KW-0573">Peptidoglycan synthesis</keyword>
<name>A0A955KWM2_9BACT</name>
<dbReference type="PANTHER" id="PTHR36174:SF1">
    <property type="entry name" value="LIPID II:GLYCINE GLYCYLTRANSFERASE"/>
    <property type="match status" value="1"/>
</dbReference>
<evidence type="ECO:0000313" key="7">
    <source>
        <dbReference type="EMBL" id="MCA9376772.1"/>
    </source>
</evidence>
<dbReference type="EMBL" id="JAGQLN010000007">
    <property type="protein sequence ID" value="MCA9376772.1"/>
    <property type="molecule type" value="Genomic_DNA"/>
</dbReference>
<dbReference type="GO" id="GO:0016755">
    <property type="term" value="F:aminoacyltransferase activity"/>
    <property type="evidence" value="ECO:0007669"/>
    <property type="project" value="InterPro"/>
</dbReference>
<dbReference type="Pfam" id="PF02388">
    <property type="entry name" value="FemAB"/>
    <property type="match status" value="3"/>
</dbReference>
<dbReference type="GO" id="GO:0071555">
    <property type="term" value="P:cell wall organization"/>
    <property type="evidence" value="ECO:0007669"/>
    <property type="project" value="UniProtKB-KW"/>
</dbReference>
<evidence type="ECO:0000256" key="2">
    <source>
        <dbReference type="ARBA" id="ARBA00022679"/>
    </source>
</evidence>
<dbReference type="AlphaFoldDB" id="A0A955KWM2"/>
<dbReference type="PROSITE" id="PS51191">
    <property type="entry name" value="FEMABX"/>
    <property type="match status" value="1"/>
</dbReference>
<dbReference type="SUPFAM" id="SSF55729">
    <property type="entry name" value="Acyl-CoA N-acyltransferases (Nat)"/>
    <property type="match status" value="2"/>
</dbReference>
<keyword evidence="6" id="KW-0961">Cell wall biogenesis/degradation</keyword>
<dbReference type="PANTHER" id="PTHR36174">
    <property type="entry name" value="LIPID II:GLYCINE GLYCYLTRANSFERASE"/>
    <property type="match status" value="1"/>
</dbReference>
<sequence>MYELRTITDSKKWDKFARGFPKVTFIDSWLWGEFQNEIGNDFRYYGIYRDGVLVAGLPISMIKAVRGKYLHLRHSPLCDWEDDDLVNFLMRSLREIGKKEKSWFVRMSPLVENSSRELGRMKKLGLVRSTSHETDAEHTLSIDLFPSEDEILKQMRKNTRYYIKKAQKMGITVEKFTDMSKFEEFWKIFLDAVERNKWIAYKKEYVRREFEVFAKNDMATMYLSKYQDRYISAAIFTHYNEKSFYHHSGSLTEFRNIPSTYLLIWEAIRNSRALGFKELNLWGVVDPEDVDHPWYGLSLFKRGFGGIETKMIHAHDLILSPLAYATRAYEYLECKKNGY</sequence>
<keyword evidence="5" id="KW-0012">Acyltransferase</keyword>
<dbReference type="GO" id="GO:0008360">
    <property type="term" value="P:regulation of cell shape"/>
    <property type="evidence" value="ECO:0007669"/>
    <property type="project" value="UniProtKB-KW"/>
</dbReference>
<dbReference type="GO" id="GO:0009252">
    <property type="term" value="P:peptidoglycan biosynthetic process"/>
    <property type="evidence" value="ECO:0007669"/>
    <property type="project" value="UniProtKB-KW"/>
</dbReference>
<keyword evidence="3" id="KW-0133">Cell shape</keyword>
<reference evidence="7" key="1">
    <citation type="submission" date="2020-04" db="EMBL/GenBank/DDBJ databases">
        <authorList>
            <person name="Zhang T."/>
        </authorList>
    </citation>
    <scope>NUCLEOTIDE SEQUENCE</scope>
    <source>
        <strain evidence="7">HKST-UBA17</strain>
    </source>
</reference>
<keyword evidence="2" id="KW-0808">Transferase</keyword>
<dbReference type="Proteomes" id="UP000741282">
    <property type="component" value="Unassembled WGS sequence"/>
</dbReference>
<evidence type="ECO:0000256" key="4">
    <source>
        <dbReference type="ARBA" id="ARBA00022984"/>
    </source>
</evidence>
<evidence type="ECO:0000256" key="1">
    <source>
        <dbReference type="ARBA" id="ARBA00009943"/>
    </source>
</evidence>
<comment type="similarity">
    <text evidence="1">Belongs to the FemABX family.</text>
</comment>
<evidence type="ECO:0000256" key="5">
    <source>
        <dbReference type="ARBA" id="ARBA00023315"/>
    </source>
</evidence>
<reference evidence="7" key="2">
    <citation type="journal article" date="2021" name="Microbiome">
        <title>Successional dynamics and alternative stable states in a saline activated sludge microbial community over 9 years.</title>
        <authorList>
            <person name="Wang Y."/>
            <person name="Ye J."/>
            <person name="Ju F."/>
            <person name="Liu L."/>
            <person name="Boyd J.A."/>
            <person name="Deng Y."/>
            <person name="Parks D.H."/>
            <person name="Jiang X."/>
            <person name="Yin X."/>
            <person name="Woodcroft B.J."/>
            <person name="Tyson G.W."/>
            <person name="Hugenholtz P."/>
            <person name="Polz M.F."/>
            <person name="Zhang T."/>
        </authorList>
    </citation>
    <scope>NUCLEOTIDE SEQUENCE</scope>
    <source>
        <strain evidence="7">HKST-UBA17</strain>
    </source>
</reference>
<comment type="caution">
    <text evidence="7">The sequence shown here is derived from an EMBL/GenBank/DDBJ whole genome shotgun (WGS) entry which is preliminary data.</text>
</comment>
<protein>
    <submittedName>
        <fullName evidence="7">Peptidoglycan bridge formation glycyltransferase FemA/FemB family protein</fullName>
    </submittedName>
</protein>
<dbReference type="InterPro" id="IPR003447">
    <property type="entry name" value="FEMABX"/>
</dbReference>
<dbReference type="InterPro" id="IPR016181">
    <property type="entry name" value="Acyl_CoA_acyltransferase"/>
</dbReference>
<evidence type="ECO:0000256" key="3">
    <source>
        <dbReference type="ARBA" id="ARBA00022960"/>
    </source>
</evidence>
<proteinExistence type="inferred from homology"/>
<organism evidence="7 8">
    <name type="scientific">Candidatus Dojkabacteria bacterium</name>
    <dbReference type="NCBI Taxonomy" id="2099670"/>
    <lineage>
        <taxon>Bacteria</taxon>
        <taxon>Candidatus Dojkabacteria</taxon>
    </lineage>
</organism>
<evidence type="ECO:0000313" key="8">
    <source>
        <dbReference type="Proteomes" id="UP000741282"/>
    </source>
</evidence>
<dbReference type="Gene3D" id="3.40.630.30">
    <property type="match status" value="2"/>
</dbReference>